<evidence type="ECO:0000313" key="1">
    <source>
        <dbReference type="EMBL" id="QIV93948.1"/>
    </source>
</evidence>
<dbReference type="RefSeq" id="WP_172106219.1">
    <property type="nucleotide sequence ID" value="NZ_CP038017.1"/>
</dbReference>
<accession>A0A6M3HRT4</accession>
<evidence type="ECO:0000313" key="2">
    <source>
        <dbReference type="Proteomes" id="UP000503320"/>
    </source>
</evidence>
<organism evidence="1 2">
    <name type="scientific">Allofrancisella frigidaquae</name>
    <dbReference type="NCBI Taxonomy" id="1085644"/>
    <lineage>
        <taxon>Bacteria</taxon>
        <taxon>Pseudomonadati</taxon>
        <taxon>Pseudomonadota</taxon>
        <taxon>Gammaproteobacteria</taxon>
        <taxon>Thiotrichales</taxon>
        <taxon>Francisellaceae</taxon>
        <taxon>Allofrancisella</taxon>
    </lineage>
</organism>
<dbReference type="EMBL" id="CP038017">
    <property type="protein sequence ID" value="QIV93948.1"/>
    <property type="molecule type" value="Genomic_DNA"/>
</dbReference>
<gene>
    <name evidence="1" type="ORF">E3E15_00670</name>
</gene>
<name>A0A6M3HRT4_9GAMM</name>
<protein>
    <submittedName>
        <fullName evidence="1">Uncharacterized protein</fullName>
    </submittedName>
</protein>
<reference evidence="1 2" key="1">
    <citation type="submission" date="2019-03" db="EMBL/GenBank/DDBJ databases">
        <title>Complete Genome Sequence of Allofrancisella frigidaquae Strain SYSU 10HL1970 Isolated from Water-Cooling Systems in China.</title>
        <authorList>
            <person name="Ohrman C."/>
            <person name="Uneklint I."/>
            <person name="Sjodin A."/>
        </authorList>
    </citation>
    <scope>NUCLEOTIDE SEQUENCE [LARGE SCALE GENOMIC DNA]</scope>
    <source>
        <strain evidence="1 2">SYSU 10HL1970</strain>
    </source>
</reference>
<dbReference type="KEGG" id="afri:E3E15_00670"/>
<keyword evidence="2" id="KW-1185">Reference proteome</keyword>
<dbReference type="AlphaFoldDB" id="A0A6M3HRT4"/>
<sequence>MELELNAKILEALAKGETICWNIPELGVTLKTMASLPKLLGRPDCEAGIFYAKPSINPEHVNNIGNHVSIFNGKYPPAFRPDSLTRKMLIPTMGLKVQSNKDVDKNQNLGATINTSGFLSNHFWSRQIIAHSHPSYDETRNLAFANHKKDRSELRFDIKVQGPEFGLVRRNSGTTLLFNKEGAWNKVREDNYWENSLNLDKKFSYLKTHRQVDTEHKEYINHKVNIEKEAQLRNVTQRDLELLYWRLCNEEITIELCEKLIDFPIYNLSCETAYNNYKSIIKPISDFHTNMFDLLGDSPT</sequence>
<dbReference type="Proteomes" id="UP000503320">
    <property type="component" value="Chromosome"/>
</dbReference>
<proteinExistence type="predicted"/>